<evidence type="ECO:0000256" key="1">
    <source>
        <dbReference type="ARBA" id="ARBA00004123"/>
    </source>
</evidence>
<dbReference type="SUPFAM" id="SSF57701">
    <property type="entry name" value="Zn2/Cys6 DNA-binding domain"/>
    <property type="match status" value="1"/>
</dbReference>
<keyword evidence="11" id="KW-1185">Reference proteome</keyword>
<evidence type="ECO:0000313" key="11">
    <source>
        <dbReference type="Proteomes" id="UP001059893"/>
    </source>
</evidence>
<proteinExistence type="predicted"/>
<dbReference type="Pfam" id="PF04082">
    <property type="entry name" value="Fungal_trans"/>
    <property type="match status" value="1"/>
</dbReference>
<dbReference type="SMART" id="SM00906">
    <property type="entry name" value="Fungal_trans"/>
    <property type="match status" value="1"/>
</dbReference>
<dbReference type="Gene3D" id="4.10.240.10">
    <property type="entry name" value="Zn(2)-C6 fungal-type DNA-binding domain"/>
    <property type="match status" value="1"/>
</dbReference>
<evidence type="ECO:0000256" key="3">
    <source>
        <dbReference type="ARBA" id="ARBA00022833"/>
    </source>
</evidence>
<dbReference type="PANTHER" id="PTHR47782:SF14">
    <property type="entry name" value="ZN(II)2CYS6 TRANSCRIPTION FACTOR (EUROFUNG)"/>
    <property type="match status" value="1"/>
</dbReference>
<dbReference type="PROSITE" id="PS50048">
    <property type="entry name" value="ZN2_CY6_FUNGAL_2"/>
    <property type="match status" value="1"/>
</dbReference>
<dbReference type="InterPro" id="IPR052202">
    <property type="entry name" value="Yeast_MetPath_Reg"/>
</dbReference>
<dbReference type="SMART" id="SM00066">
    <property type="entry name" value="GAL4"/>
    <property type="match status" value="1"/>
</dbReference>
<feature type="compositionally biased region" description="Polar residues" evidence="8">
    <location>
        <begin position="70"/>
        <end position="85"/>
    </location>
</feature>
<keyword evidence="3" id="KW-0862">Zinc</keyword>
<name>A0ABQ8NG33_PYRGI</name>
<evidence type="ECO:0000259" key="9">
    <source>
        <dbReference type="PROSITE" id="PS50048"/>
    </source>
</evidence>
<protein>
    <recommendedName>
        <fullName evidence="9">Zn(2)-C6 fungal-type domain-containing protein</fullName>
    </recommendedName>
</protein>
<evidence type="ECO:0000256" key="4">
    <source>
        <dbReference type="ARBA" id="ARBA00023015"/>
    </source>
</evidence>
<dbReference type="InterPro" id="IPR001138">
    <property type="entry name" value="Zn2Cys6_DnaBD"/>
</dbReference>
<evidence type="ECO:0000256" key="2">
    <source>
        <dbReference type="ARBA" id="ARBA00022723"/>
    </source>
</evidence>
<keyword evidence="2" id="KW-0479">Metal-binding</keyword>
<dbReference type="PROSITE" id="PS00463">
    <property type="entry name" value="ZN2_CY6_FUNGAL_1"/>
    <property type="match status" value="1"/>
</dbReference>
<sequence>MANLMAQACERCWKRKQRCDRRRPVCQQCRLVSAPCYERRHGVTVDLSDPASQFSYIEGLKQRIRNLEHSTAQSPTPQRYEQASTAPKGPVPGSGLEPGPTAHQTASRASIQAEMGSLSLAAMAEFSGEQHPAHLQARPFLSFQTLFRAAAGSGAGNLSRSDSPNPALTGPLGDFYLGLLRCGVQMDAFDTRRHFERYLDVALLCFPLTGRAHLDDEFAVVSQSQTAGTAGQLLYSSPAKVLRVYVAVATGVLLTPDCRHMESFATTLALAAHQHLPRVAVSAGELETVQCLMMLTIFSLFSSSGGSTWHLLGLALSRCLSAGMHHVRVSDPLSDDDEKRGCSRCFWCLYALDTLISTSLDRPFLIQDEDITTPQPPPNSNPDHDLGPFHVNIIQCARLLRDARRHPSKGALFHFFNMRHFIETAPRHPQVSDTQSALLDGVWGRLCCGALLEVLSSLGPSQRSPENAMVTSFARTRFIQFIDALDEQHSTQSFSFMGCDGLMVFKMAAELLLCDPAPERGRAQALAQKCIRLLVVIAERFPAVRSLREVLEQLAVLVAQGERAAEVEWVRLERDLERSAVPIPVRVHDLIRSFRVHTPATHRSV</sequence>
<gene>
    <name evidence="10" type="ORF">MCOR33_006906</name>
</gene>
<evidence type="ECO:0000313" key="10">
    <source>
        <dbReference type="EMBL" id="KAI6296499.1"/>
    </source>
</evidence>
<dbReference type="PANTHER" id="PTHR47782">
    <property type="entry name" value="ZN(II)2CYS6 TRANSCRIPTION FACTOR (EUROFUNG)-RELATED"/>
    <property type="match status" value="1"/>
</dbReference>
<dbReference type="CDD" id="cd12148">
    <property type="entry name" value="fungal_TF_MHR"/>
    <property type="match status" value="1"/>
</dbReference>
<evidence type="ECO:0000256" key="7">
    <source>
        <dbReference type="ARBA" id="ARBA00023242"/>
    </source>
</evidence>
<reference evidence="10" key="1">
    <citation type="submission" date="2021-01" db="EMBL/GenBank/DDBJ databases">
        <title>Deciphering the adaptive evolutionary patterns associated with biogeogrpahic diversity in the finger millet blast pathogen Magnaporthe oryzae in Eastern Africa.</title>
        <authorList>
            <person name="Onyema G."/>
            <person name="Shittu T.A."/>
            <person name="Dodsworth S."/>
            <person name="Devilliers S."/>
            <person name="Muthumeenakshi S."/>
            <person name="Sreenivasaprasad S."/>
        </authorList>
    </citation>
    <scope>NUCLEOTIDE SEQUENCE</scope>
    <source>
        <strain evidence="10">D15/s37</strain>
    </source>
</reference>
<dbReference type="InterPro" id="IPR036864">
    <property type="entry name" value="Zn2-C6_fun-type_DNA-bd_sf"/>
</dbReference>
<keyword evidence="7" id="KW-0539">Nucleus</keyword>
<keyword evidence="4" id="KW-0805">Transcription regulation</keyword>
<dbReference type="EMBL" id="JABSND010000133">
    <property type="protein sequence ID" value="KAI6296499.1"/>
    <property type="molecule type" value="Genomic_DNA"/>
</dbReference>
<accession>A0ABQ8NG33</accession>
<organism evidence="10 11">
    <name type="scientific">Pyricularia grisea</name>
    <name type="common">Crabgrass-specific blast fungus</name>
    <name type="synonym">Magnaporthe grisea</name>
    <dbReference type="NCBI Taxonomy" id="148305"/>
    <lineage>
        <taxon>Eukaryota</taxon>
        <taxon>Fungi</taxon>
        <taxon>Dikarya</taxon>
        <taxon>Ascomycota</taxon>
        <taxon>Pezizomycotina</taxon>
        <taxon>Sordariomycetes</taxon>
        <taxon>Sordariomycetidae</taxon>
        <taxon>Magnaporthales</taxon>
        <taxon>Pyriculariaceae</taxon>
        <taxon>Pyricularia</taxon>
    </lineage>
</organism>
<dbReference type="Proteomes" id="UP001059893">
    <property type="component" value="Unassembled WGS sequence"/>
</dbReference>
<evidence type="ECO:0000256" key="6">
    <source>
        <dbReference type="ARBA" id="ARBA00023163"/>
    </source>
</evidence>
<dbReference type="Pfam" id="PF00172">
    <property type="entry name" value="Zn_clus"/>
    <property type="match status" value="1"/>
</dbReference>
<evidence type="ECO:0000256" key="5">
    <source>
        <dbReference type="ARBA" id="ARBA00023125"/>
    </source>
</evidence>
<dbReference type="InterPro" id="IPR007219">
    <property type="entry name" value="XnlR_reg_dom"/>
</dbReference>
<keyword evidence="5" id="KW-0238">DNA-binding</keyword>
<keyword evidence="6" id="KW-0804">Transcription</keyword>
<dbReference type="CDD" id="cd00067">
    <property type="entry name" value="GAL4"/>
    <property type="match status" value="1"/>
</dbReference>
<comment type="subcellular location">
    <subcellularLocation>
        <location evidence="1">Nucleus</location>
    </subcellularLocation>
</comment>
<evidence type="ECO:0000256" key="8">
    <source>
        <dbReference type="SAM" id="MobiDB-lite"/>
    </source>
</evidence>
<feature type="region of interest" description="Disordered" evidence="8">
    <location>
        <begin position="70"/>
        <end position="110"/>
    </location>
</feature>
<comment type="caution">
    <text evidence="10">The sequence shown here is derived from an EMBL/GenBank/DDBJ whole genome shotgun (WGS) entry which is preliminary data.</text>
</comment>
<feature type="domain" description="Zn(2)-C6 fungal-type" evidence="9">
    <location>
        <begin position="8"/>
        <end position="36"/>
    </location>
</feature>